<evidence type="ECO:0000259" key="1">
    <source>
        <dbReference type="PROSITE" id="PS50013"/>
    </source>
</evidence>
<reference evidence="2 3" key="1">
    <citation type="submission" date="2018-01" db="EMBL/GenBank/DDBJ databases">
        <title>Draft genome of the strawberry crown rot pathogen Phytophthora cactorum.</title>
        <authorList>
            <person name="Armitage A.D."/>
            <person name="Lysoe E."/>
            <person name="Nellist C.F."/>
            <person name="Harrison R.J."/>
            <person name="Brurberg M.B."/>
        </authorList>
    </citation>
    <scope>NUCLEOTIDE SEQUENCE [LARGE SCALE GENOMIC DNA]</scope>
    <source>
        <strain evidence="2 3">10300</strain>
    </source>
</reference>
<evidence type="ECO:0000313" key="2">
    <source>
        <dbReference type="EMBL" id="RAW27398.1"/>
    </source>
</evidence>
<keyword evidence="3" id="KW-1185">Reference proteome</keyword>
<dbReference type="PROSITE" id="PS50013">
    <property type="entry name" value="CHROMO_2"/>
    <property type="match status" value="1"/>
</dbReference>
<name>A0A329RW57_9STRA</name>
<gene>
    <name evidence="2" type="ORF">PC110_g16206</name>
</gene>
<comment type="caution">
    <text evidence="2">The sequence shown here is derived from an EMBL/GenBank/DDBJ whole genome shotgun (WGS) entry which is preliminary data.</text>
</comment>
<dbReference type="InterPro" id="IPR000953">
    <property type="entry name" value="Chromo/chromo_shadow_dom"/>
</dbReference>
<sequence length="88" mass="10796">MKCTSNPVRFERRVIPKSTPVIFDEDGEHLHVIKALVKKRFFNRHSWYLVKWHGLPHHENTWERESDIKHESHWKTLLKDLRRRTSQD</sequence>
<dbReference type="Proteomes" id="UP000251314">
    <property type="component" value="Unassembled WGS sequence"/>
</dbReference>
<feature type="domain" description="Chromo" evidence="1">
    <location>
        <begin position="31"/>
        <end position="88"/>
    </location>
</feature>
<proteinExistence type="predicted"/>
<dbReference type="SUPFAM" id="SSF54160">
    <property type="entry name" value="Chromo domain-like"/>
    <property type="match status" value="1"/>
</dbReference>
<protein>
    <recommendedName>
        <fullName evidence="1">Chromo domain-containing protein</fullName>
    </recommendedName>
</protein>
<dbReference type="InterPro" id="IPR016197">
    <property type="entry name" value="Chromo-like_dom_sf"/>
</dbReference>
<dbReference type="EMBL" id="MJFZ01000567">
    <property type="protein sequence ID" value="RAW27398.1"/>
    <property type="molecule type" value="Genomic_DNA"/>
</dbReference>
<dbReference type="AlphaFoldDB" id="A0A329RW57"/>
<dbReference type="Pfam" id="PF00385">
    <property type="entry name" value="Chromo"/>
    <property type="match status" value="1"/>
</dbReference>
<organism evidence="2 3">
    <name type="scientific">Phytophthora cactorum</name>
    <dbReference type="NCBI Taxonomy" id="29920"/>
    <lineage>
        <taxon>Eukaryota</taxon>
        <taxon>Sar</taxon>
        <taxon>Stramenopiles</taxon>
        <taxon>Oomycota</taxon>
        <taxon>Peronosporomycetes</taxon>
        <taxon>Peronosporales</taxon>
        <taxon>Peronosporaceae</taxon>
        <taxon>Phytophthora</taxon>
    </lineage>
</organism>
<evidence type="ECO:0000313" key="3">
    <source>
        <dbReference type="Proteomes" id="UP000251314"/>
    </source>
</evidence>
<dbReference type="OrthoDB" id="117147at2759"/>
<dbReference type="InterPro" id="IPR023780">
    <property type="entry name" value="Chromo_domain"/>
</dbReference>
<accession>A0A329RW57</accession>
<dbReference type="Gene3D" id="2.40.50.40">
    <property type="match status" value="1"/>
</dbReference>
<dbReference type="VEuPathDB" id="FungiDB:PC110_g16206"/>